<dbReference type="InterPro" id="IPR036397">
    <property type="entry name" value="RNaseH_sf"/>
</dbReference>
<keyword evidence="3" id="KW-1185">Reference proteome</keyword>
<protein>
    <submittedName>
        <fullName evidence="2">Transposase</fullName>
    </submittedName>
</protein>
<proteinExistence type="predicted"/>
<evidence type="ECO:0000313" key="3">
    <source>
        <dbReference type="Proteomes" id="UP001596180"/>
    </source>
</evidence>
<dbReference type="EMBL" id="JBHSOA010000121">
    <property type="protein sequence ID" value="MFC5856519.1"/>
    <property type="molecule type" value="Genomic_DNA"/>
</dbReference>
<dbReference type="InterPro" id="IPR038717">
    <property type="entry name" value="Tc1-like_DDE_dom"/>
</dbReference>
<gene>
    <name evidence="2" type="ORF">ACFPZI_33595</name>
</gene>
<evidence type="ECO:0000259" key="1">
    <source>
        <dbReference type="Pfam" id="PF13358"/>
    </source>
</evidence>
<dbReference type="Proteomes" id="UP001596180">
    <property type="component" value="Unassembled WGS sequence"/>
</dbReference>
<dbReference type="RefSeq" id="WP_381370960.1">
    <property type="nucleotide sequence ID" value="NZ_JBHSOA010000121.1"/>
</dbReference>
<reference evidence="3" key="1">
    <citation type="journal article" date="2019" name="Int. J. Syst. Evol. Microbiol.">
        <title>The Global Catalogue of Microorganisms (GCM) 10K type strain sequencing project: providing services to taxonomists for standard genome sequencing and annotation.</title>
        <authorList>
            <consortium name="The Broad Institute Genomics Platform"/>
            <consortium name="The Broad Institute Genome Sequencing Center for Infectious Disease"/>
            <person name="Wu L."/>
            <person name="Ma J."/>
        </authorList>
    </citation>
    <scope>NUCLEOTIDE SEQUENCE [LARGE SCALE GENOMIC DNA]</scope>
    <source>
        <strain evidence="3">JCM 10411</strain>
    </source>
</reference>
<dbReference type="Pfam" id="PF13358">
    <property type="entry name" value="DDE_3"/>
    <property type="match status" value="1"/>
</dbReference>
<accession>A0ABW1E7B1</accession>
<comment type="caution">
    <text evidence="2">The sequence shown here is derived from an EMBL/GenBank/DDBJ whole genome shotgun (WGS) entry which is preliminary data.</text>
</comment>
<organism evidence="2 3">
    <name type="scientific">Streptomyces chlorus</name>
    <dbReference type="NCBI Taxonomy" id="887452"/>
    <lineage>
        <taxon>Bacteria</taxon>
        <taxon>Bacillati</taxon>
        <taxon>Actinomycetota</taxon>
        <taxon>Actinomycetes</taxon>
        <taxon>Kitasatosporales</taxon>
        <taxon>Streptomycetaceae</taxon>
        <taxon>Streptomyces</taxon>
    </lineage>
</organism>
<feature type="domain" description="Tc1-like transposase DDE" evidence="1">
    <location>
        <begin position="2"/>
        <end position="120"/>
    </location>
</feature>
<evidence type="ECO:0000313" key="2">
    <source>
        <dbReference type="EMBL" id="MFC5856519.1"/>
    </source>
</evidence>
<dbReference type="Gene3D" id="3.30.420.10">
    <property type="entry name" value="Ribonuclease H-like superfamily/Ribonuclease H"/>
    <property type="match status" value="1"/>
</dbReference>
<name>A0ABW1E7B1_9ACTN</name>
<sequence>MRTTWARRGHTPILTAPASHKKTSMAGWCCYRTGHTPRLRYNLRPGGHFTAADFPDLLRRLHRHLDAPVVLVWDNLTGHARDKGVLAFLDDNADWLTVYRLPGYAPELNPVEGLWGLLKDGPLGNLVARVLDEVTTAARRALRRTQYRPDLLLAFLAGAGLALD</sequence>